<protein>
    <recommendedName>
        <fullName evidence="1">CFAP47-like immunoglobulin-like domain-containing protein</fullName>
    </recommendedName>
</protein>
<dbReference type="GO" id="GO:0007288">
    <property type="term" value="P:sperm axoneme assembly"/>
    <property type="evidence" value="ECO:0007669"/>
    <property type="project" value="TreeGrafter"/>
</dbReference>
<dbReference type="Proteomes" id="UP000008672">
    <property type="component" value="Unassembled WGS sequence"/>
</dbReference>
<dbReference type="PANTHER" id="PTHR45912">
    <property type="entry name" value="CILIA- AND FLAGELLA-ASSOCIATED PROTEIN 47"/>
    <property type="match status" value="1"/>
</dbReference>
<reference evidence="2" key="2">
    <citation type="submission" date="2025-08" db="UniProtKB">
        <authorList>
            <consortium name="Ensembl"/>
        </authorList>
    </citation>
    <scope>IDENTIFICATION</scope>
</reference>
<proteinExistence type="predicted"/>
<accession>H3ADM3</accession>
<dbReference type="EMBL" id="AFYH01165891">
    <property type="status" value="NOT_ANNOTATED_CDS"/>
    <property type="molecule type" value="Genomic_DNA"/>
</dbReference>
<reference evidence="2" key="3">
    <citation type="submission" date="2025-09" db="UniProtKB">
        <authorList>
            <consortium name="Ensembl"/>
        </authorList>
    </citation>
    <scope>IDENTIFICATION</scope>
</reference>
<keyword evidence="3" id="KW-1185">Reference proteome</keyword>
<dbReference type="GO" id="GO:0005929">
    <property type="term" value="C:cilium"/>
    <property type="evidence" value="ECO:0007669"/>
    <property type="project" value="TreeGrafter"/>
</dbReference>
<dbReference type="EMBL" id="AFYH01165892">
    <property type="status" value="NOT_ANNOTATED_CDS"/>
    <property type="molecule type" value="Genomic_DNA"/>
</dbReference>
<evidence type="ECO:0000259" key="1">
    <source>
        <dbReference type="Pfam" id="PF26579"/>
    </source>
</evidence>
<dbReference type="GeneTree" id="ENSGT00940000159699"/>
<evidence type="ECO:0000313" key="3">
    <source>
        <dbReference type="Proteomes" id="UP000008672"/>
    </source>
</evidence>
<dbReference type="EMBL" id="AFYH01165888">
    <property type="status" value="NOT_ANNOTATED_CDS"/>
    <property type="molecule type" value="Genomic_DNA"/>
</dbReference>
<feature type="domain" description="CFAP47-like immunoglobulin-like" evidence="1">
    <location>
        <begin position="78"/>
        <end position="223"/>
    </location>
</feature>
<dbReference type="InParanoid" id="H3ADM3"/>
<dbReference type="OMA" id="VIKCQAR"/>
<dbReference type="InterPro" id="IPR058952">
    <property type="entry name" value="Ig_CFAP47"/>
</dbReference>
<dbReference type="eggNOG" id="ENOG502QQ4Q">
    <property type="taxonomic scope" value="Eukaryota"/>
</dbReference>
<dbReference type="PANTHER" id="PTHR45912:SF3">
    <property type="entry name" value="CILIA- AND FLAGELLA-ASSOCIATED PROTEIN 47"/>
    <property type="match status" value="1"/>
</dbReference>
<dbReference type="Pfam" id="PF26579">
    <property type="entry name" value="Ig_CFAP47"/>
    <property type="match status" value="1"/>
</dbReference>
<dbReference type="STRING" id="7897.ENSLACP00000007744"/>
<reference evidence="3" key="1">
    <citation type="submission" date="2011-08" db="EMBL/GenBank/DDBJ databases">
        <title>The draft genome of Latimeria chalumnae.</title>
        <authorList>
            <person name="Di Palma F."/>
            <person name="Alfoldi J."/>
            <person name="Johnson J."/>
            <person name="Berlin A."/>
            <person name="Gnerre S."/>
            <person name="Jaffe D."/>
            <person name="MacCallum I."/>
            <person name="Young S."/>
            <person name="Walker B.J."/>
            <person name="Lander E."/>
            <person name="Lindblad-Toh K."/>
        </authorList>
    </citation>
    <scope>NUCLEOTIDE SEQUENCE [LARGE SCALE GENOMIC DNA]</scope>
    <source>
        <strain evidence="3">Wild caught</strain>
    </source>
</reference>
<name>H3ADM3_LATCH</name>
<dbReference type="EMBL" id="AFYH01165887">
    <property type="status" value="NOT_ANNOTATED_CDS"/>
    <property type="molecule type" value="Genomic_DNA"/>
</dbReference>
<sequence length="378" mass="41484">GILLPPKEKLDIPVIFAPENMKLYEALLVVHVVMEDGTSWSCDNFDEQNSELSSISRADDGGIHGIRWIYPIHGIPEALPSKLEPAVISCQARNRVEERLEVLLTGAVPGSTAVPTVSTRVITTKNKRSGSCIQDEVQVTDGHSAAEEFHYEIQYKSAKVKAQVEPCLALSLVRKERGAHTGIVTLTFSVVYAPYKPVRHSVMLVVQCAMGGIWKFPIQLVATEPKVDDIINIEAAGLNKESVVAFRLTSQTRYPAPFTAYFLPGSDPKFSVAPQAGELLPSGTAGTLITVGFRPSMYSKKLKATLVIQTADMQWMYEIHGLLPQYTPPVDVSAKTCTRMYLQPATVRQRNFVRENLKPTTTAASSPIKGAPLVIRIK</sequence>
<dbReference type="EMBL" id="AFYH01165890">
    <property type="status" value="NOT_ANNOTATED_CDS"/>
    <property type="molecule type" value="Genomic_DNA"/>
</dbReference>
<dbReference type="EMBL" id="AFYH01165893">
    <property type="status" value="NOT_ANNOTATED_CDS"/>
    <property type="molecule type" value="Genomic_DNA"/>
</dbReference>
<dbReference type="EMBL" id="AFYH01165889">
    <property type="status" value="NOT_ANNOTATED_CDS"/>
    <property type="molecule type" value="Genomic_DNA"/>
</dbReference>
<dbReference type="HOGENOM" id="CLU_055949_0_0_1"/>
<dbReference type="Ensembl" id="ENSLACT00000007809.1">
    <property type="protein sequence ID" value="ENSLACP00000007744.1"/>
    <property type="gene ID" value="ENSLACG00000006858.1"/>
</dbReference>
<dbReference type="AlphaFoldDB" id="H3ADM3"/>
<organism evidence="2 3">
    <name type="scientific">Latimeria chalumnae</name>
    <name type="common">Coelacanth</name>
    <dbReference type="NCBI Taxonomy" id="7897"/>
    <lineage>
        <taxon>Eukaryota</taxon>
        <taxon>Metazoa</taxon>
        <taxon>Chordata</taxon>
        <taxon>Craniata</taxon>
        <taxon>Vertebrata</taxon>
        <taxon>Euteleostomi</taxon>
        <taxon>Coelacanthiformes</taxon>
        <taxon>Coelacanthidae</taxon>
        <taxon>Latimeria</taxon>
    </lineage>
</organism>
<evidence type="ECO:0000313" key="2">
    <source>
        <dbReference type="Ensembl" id="ENSLACP00000007744.1"/>
    </source>
</evidence>